<gene>
    <name evidence="1" type="ORF">BOLC9T57439H</name>
</gene>
<name>A0A3P6E1X3_BRAOL</name>
<proteinExistence type="predicted"/>
<dbReference type="AlphaFoldDB" id="A0A3P6E1X3"/>
<accession>A0A3P6E1X3</accession>
<evidence type="ECO:0000313" key="1">
    <source>
        <dbReference type="EMBL" id="VDD32116.1"/>
    </source>
</evidence>
<organism evidence="1">
    <name type="scientific">Brassica oleracea</name>
    <name type="common">Wild cabbage</name>
    <dbReference type="NCBI Taxonomy" id="3712"/>
    <lineage>
        <taxon>Eukaryota</taxon>
        <taxon>Viridiplantae</taxon>
        <taxon>Streptophyta</taxon>
        <taxon>Embryophyta</taxon>
        <taxon>Tracheophyta</taxon>
        <taxon>Spermatophyta</taxon>
        <taxon>Magnoliopsida</taxon>
        <taxon>eudicotyledons</taxon>
        <taxon>Gunneridae</taxon>
        <taxon>Pentapetalae</taxon>
        <taxon>rosids</taxon>
        <taxon>malvids</taxon>
        <taxon>Brassicales</taxon>
        <taxon>Brassicaceae</taxon>
        <taxon>Brassiceae</taxon>
        <taxon>Brassica</taxon>
    </lineage>
</organism>
<protein>
    <submittedName>
        <fullName evidence="1">Uncharacterized protein</fullName>
    </submittedName>
</protein>
<sequence length="40" mass="5005">MAPSLRHLRRLFLQRVRFILIRPLSILRRCSHAIRLRPRW</sequence>
<dbReference type="EMBL" id="LR031875">
    <property type="protein sequence ID" value="VDD32116.1"/>
    <property type="molecule type" value="Genomic_DNA"/>
</dbReference>
<reference evidence="1" key="1">
    <citation type="submission" date="2018-11" db="EMBL/GenBank/DDBJ databases">
        <authorList>
            <consortium name="Genoscope - CEA"/>
            <person name="William W."/>
        </authorList>
    </citation>
    <scope>NUCLEOTIDE SEQUENCE</scope>
</reference>